<evidence type="ECO:0000313" key="2">
    <source>
        <dbReference type="EMBL" id="KAK6950654.1"/>
    </source>
</evidence>
<feature type="compositionally biased region" description="Basic residues" evidence="1">
    <location>
        <begin position="23"/>
        <end position="34"/>
    </location>
</feature>
<reference evidence="2 3" key="1">
    <citation type="journal article" date="2024" name="Front Chem Biol">
        <title>Unveiling the potential of Daldinia eschscholtzii MFLUCC 19-0629 through bioactivity and bioinformatics studies for enhanced sustainable agriculture production.</title>
        <authorList>
            <person name="Brooks S."/>
            <person name="Weaver J.A."/>
            <person name="Klomchit A."/>
            <person name="Alharthi S.A."/>
            <person name="Onlamun T."/>
            <person name="Nurani R."/>
            <person name="Vong T.K."/>
            <person name="Alberti F."/>
            <person name="Greco C."/>
        </authorList>
    </citation>
    <scope>NUCLEOTIDE SEQUENCE [LARGE SCALE GENOMIC DNA]</scope>
    <source>
        <strain evidence="2">MFLUCC 19-0629</strain>
    </source>
</reference>
<dbReference type="PANTHER" id="PTHR42070">
    <property type="entry name" value="FILAMENT ASSOCIATED PROTEIN, PUTATIVE (AFU_ORTHOLOGUE AFUA_8G06630)-RELATED"/>
    <property type="match status" value="1"/>
</dbReference>
<feature type="region of interest" description="Disordered" evidence="1">
    <location>
        <begin position="1"/>
        <end position="34"/>
    </location>
</feature>
<dbReference type="Proteomes" id="UP001369815">
    <property type="component" value="Unassembled WGS sequence"/>
</dbReference>
<gene>
    <name evidence="2" type="ORF">Daesc_007178</name>
</gene>
<dbReference type="EMBL" id="JBANMG010000007">
    <property type="protein sequence ID" value="KAK6950654.1"/>
    <property type="molecule type" value="Genomic_DNA"/>
</dbReference>
<evidence type="ECO:0008006" key="4">
    <source>
        <dbReference type="Google" id="ProtNLM"/>
    </source>
</evidence>
<evidence type="ECO:0000313" key="3">
    <source>
        <dbReference type="Proteomes" id="UP001369815"/>
    </source>
</evidence>
<dbReference type="PANTHER" id="PTHR42070:SF1">
    <property type="entry name" value="FILAMENT ASSOCIATED PROTEIN, PUTATIVE (AFU_ORTHOLOGUE AFUA_8G06630)-RELATED"/>
    <property type="match status" value="1"/>
</dbReference>
<proteinExistence type="predicted"/>
<sequence length="223" mass="25186">MSEEARTTSEQQNTASADAERARLRRNQRNSRARKQAYIQNLEKQWNECMRLGAQATIEMQKEAKRVQEENRLLRSLLRNQGLDDAAIQRAIDAAKLTERSMDQIQNSQDNVKSGASSSCNFSPIPCLPALARVENPQLPRGREDTGQLPVRHDWVTNLSNPNSEDILDTEMNMNDQTYQNSFDFTEILFNDLIDTECDRTEFLSPDGYLAGGSDRPASTSGT</sequence>
<evidence type="ECO:0000256" key="1">
    <source>
        <dbReference type="SAM" id="MobiDB-lite"/>
    </source>
</evidence>
<organism evidence="2 3">
    <name type="scientific">Daldinia eschscholtzii</name>
    <dbReference type="NCBI Taxonomy" id="292717"/>
    <lineage>
        <taxon>Eukaryota</taxon>
        <taxon>Fungi</taxon>
        <taxon>Dikarya</taxon>
        <taxon>Ascomycota</taxon>
        <taxon>Pezizomycotina</taxon>
        <taxon>Sordariomycetes</taxon>
        <taxon>Xylariomycetidae</taxon>
        <taxon>Xylariales</taxon>
        <taxon>Hypoxylaceae</taxon>
        <taxon>Daldinia</taxon>
    </lineage>
</organism>
<keyword evidence="3" id="KW-1185">Reference proteome</keyword>
<accession>A0AAX6MDV7</accession>
<comment type="caution">
    <text evidence="2">The sequence shown here is derived from an EMBL/GenBank/DDBJ whole genome shotgun (WGS) entry which is preliminary data.</text>
</comment>
<name>A0AAX6MDV7_9PEZI</name>
<dbReference type="AlphaFoldDB" id="A0AAX6MDV7"/>
<protein>
    <recommendedName>
        <fullName evidence="4">BZIP domain-containing protein</fullName>
    </recommendedName>
</protein>
<dbReference type="CDD" id="cd14688">
    <property type="entry name" value="bZIP_YAP"/>
    <property type="match status" value="1"/>
</dbReference>